<gene>
    <name evidence="2" type="ORF">EL17_16670</name>
</gene>
<protein>
    <submittedName>
        <fullName evidence="2">Uncharacterized protein</fullName>
    </submittedName>
</protein>
<reference evidence="2 3" key="1">
    <citation type="submission" date="2014-04" db="EMBL/GenBank/DDBJ databases">
        <title>Characterization and application of a salt tolerant electro-active bacterium.</title>
        <authorList>
            <person name="Yang L."/>
            <person name="Wei S."/>
            <person name="Tay Q.X.M."/>
        </authorList>
    </citation>
    <scope>NUCLEOTIDE SEQUENCE [LARGE SCALE GENOMIC DNA]</scope>
    <source>
        <strain evidence="2 3">LY1</strain>
    </source>
</reference>
<proteinExistence type="predicted"/>
<dbReference type="EMBL" id="JMIH01000024">
    <property type="protein sequence ID" value="KEO72379.1"/>
    <property type="molecule type" value="Genomic_DNA"/>
</dbReference>
<feature type="transmembrane region" description="Helical" evidence="1">
    <location>
        <begin position="49"/>
        <end position="68"/>
    </location>
</feature>
<evidence type="ECO:0000313" key="3">
    <source>
        <dbReference type="Proteomes" id="UP000027821"/>
    </source>
</evidence>
<evidence type="ECO:0000256" key="1">
    <source>
        <dbReference type="SAM" id="Phobius"/>
    </source>
</evidence>
<dbReference type="STRING" id="1048983.EL17_16670"/>
<comment type="caution">
    <text evidence="2">The sequence shown here is derived from an EMBL/GenBank/DDBJ whole genome shotgun (WGS) entry which is preliminary data.</text>
</comment>
<accession>A0A074KTY7</accession>
<keyword evidence="1" id="KW-0472">Membrane</keyword>
<dbReference type="Proteomes" id="UP000027821">
    <property type="component" value="Unassembled WGS sequence"/>
</dbReference>
<name>A0A074KTY7_9BACT</name>
<keyword evidence="1" id="KW-0812">Transmembrane</keyword>
<evidence type="ECO:0000313" key="2">
    <source>
        <dbReference type="EMBL" id="KEO72379.1"/>
    </source>
</evidence>
<dbReference type="AlphaFoldDB" id="A0A074KTY7"/>
<organism evidence="2 3">
    <name type="scientific">Anditalea andensis</name>
    <dbReference type="NCBI Taxonomy" id="1048983"/>
    <lineage>
        <taxon>Bacteria</taxon>
        <taxon>Pseudomonadati</taxon>
        <taxon>Bacteroidota</taxon>
        <taxon>Cytophagia</taxon>
        <taxon>Cytophagales</taxon>
        <taxon>Cytophagaceae</taxon>
        <taxon>Anditalea</taxon>
    </lineage>
</organism>
<keyword evidence="3" id="KW-1185">Reference proteome</keyword>
<sequence length="70" mass="7999">MHPAKKSIMESPTNVDRNVFINGPVFVLILDGIQLNNVPTIQENFDSAFIIYIFMNLCILIFICSINFNH</sequence>
<keyword evidence="1" id="KW-1133">Transmembrane helix</keyword>